<reference evidence="1" key="1">
    <citation type="thesis" date="2020" institute="ProQuest LLC" country="789 East Eisenhower Parkway, Ann Arbor, MI, USA">
        <title>Comparative Genomics and Chromosome Evolution.</title>
        <authorList>
            <person name="Mudd A.B."/>
        </authorList>
    </citation>
    <scope>NUCLEOTIDE SEQUENCE</scope>
    <source>
        <strain evidence="1">237g6f4</strain>
        <tissue evidence="1">Blood</tissue>
    </source>
</reference>
<gene>
    <name evidence="1" type="ORF">GDO81_005419</name>
</gene>
<evidence type="ECO:0000313" key="1">
    <source>
        <dbReference type="EMBL" id="KAG8586551.1"/>
    </source>
</evidence>
<name>A0AAV7CPM4_ENGPU</name>
<comment type="caution">
    <text evidence="1">The sequence shown here is derived from an EMBL/GenBank/DDBJ whole genome shotgun (WGS) entry which is preliminary data.</text>
</comment>
<evidence type="ECO:0000313" key="2">
    <source>
        <dbReference type="Proteomes" id="UP000824782"/>
    </source>
</evidence>
<organism evidence="1 2">
    <name type="scientific">Engystomops pustulosus</name>
    <name type="common">Tungara frog</name>
    <name type="synonym">Physalaemus pustulosus</name>
    <dbReference type="NCBI Taxonomy" id="76066"/>
    <lineage>
        <taxon>Eukaryota</taxon>
        <taxon>Metazoa</taxon>
        <taxon>Chordata</taxon>
        <taxon>Craniata</taxon>
        <taxon>Vertebrata</taxon>
        <taxon>Euteleostomi</taxon>
        <taxon>Amphibia</taxon>
        <taxon>Batrachia</taxon>
        <taxon>Anura</taxon>
        <taxon>Neobatrachia</taxon>
        <taxon>Hyloidea</taxon>
        <taxon>Leptodactylidae</taxon>
        <taxon>Leiuperinae</taxon>
        <taxon>Engystomops</taxon>
    </lineage>
</organism>
<dbReference type="EMBL" id="WNYA01000002">
    <property type="protein sequence ID" value="KAG8586551.1"/>
    <property type="molecule type" value="Genomic_DNA"/>
</dbReference>
<accession>A0AAV7CPM4</accession>
<dbReference type="Proteomes" id="UP000824782">
    <property type="component" value="Unassembled WGS sequence"/>
</dbReference>
<protein>
    <submittedName>
        <fullName evidence="1">Uncharacterized protein</fullName>
    </submittedName>
</protein>
<proteinExistence type="predicted"/>
<keyword evidence="2" id="KW-1185">Reference proteome</keyword>
<dbReference type="AlphaFoldDB" id="A0AAV7CPM4"/>
<sequence length="81" mass="8867">MPSQALLEEHRPAPIVTTVPTSPPGAVLTYCLLTSLHTTLTPTIKNPQKRIFPQKTFIGISKVCFRSFMAGQKSFLTGNLP</sequence>